<accession>A0A316EML6</accession>
<dbReference type="RefSeq" id="WP_146246703.1">
    <property type="nucleotide sequence ID" value="NZ_BONA01000088.1"/>
</dbReference>
<keyword evidence="2" id="KW-1185">Reference proteome</keyword>
<dbReference type="Proteomes" id="UP000245697">
    <property type="component" value="Unassembled WGS sequence"/>
</dbReference>
<protein>
    <submittedName>
        <fullName evidence="1">Uncharacterized protein</fullName>
    </submittedName>
</protein>
<dbReference type="EMBL" id="QGGR01000032">
    <property type="protein sequence ID" value="PWK31713.1"/>
    <property type="molecule type" value="Genomic_DNA"/>
</dbReference>
<evidence type="ECO:0000313" key="2">
    <source>
        <dbReference type="Proteomes" id="UP000245697"/>
    </source>
</evidence>
<organism evidence="1 2">
    <name type="scientific">Actinoplanes xinjiangensis</name>
    <dbReference type="NCBI Taxonomy" id="512350"/>
    <lineage>
        <taxon>Bacteria</taxon>
        <taxon>Bacillati</taxon>
        <taxon>Actinomycetota</taxon>
        <taxon>Actinomycetes</taxon>
        <taxon>Micromonosporales</taxon>
        <taxon>Micromonosporaceae</taxon>
        <taxon>Actinoplanes</taxon>
    </lineage>
</organism>
<reference evidence="1 2" key="1">
    <citation type="submission" date="2018-05" db="EMBL/GenBank/DDBJ databases">
        <title>Genomic Encyclopedia of Archaeal and Bacterial Type Strains, Phase II (KMG-II): from individual species to whole genera.</title>
        <authorList>
            <person name="Goeker M."/>
        </authorList>
    </citation>
    <scope>NUCLEOTIDE SEQUENCE [LARGE SCALE GENOMIC DNA]</scope>
    <source>
        <strain evidence="1 2">DSM 45184</strain>
    </source>
</reference>
<dbReference type="AlphaFoldDB" id="A0A316EML6"/>
<dbReference type="OrthoDB" id="4230394at2"/>
<proteinExistence type="predicted"/>
<comment type="caution">
    <text evidence="1">The sequence shown here is derived from an EMBL/GenBank/DDBJ whole genome shotgun (WGS) entry which is preliminary data.</text>
</comment>
<name>A0A316EML6_9ACTN</name>
<gene>
    <name evidence="1" type="ORF">BC793_13262</name>
</gene>
<sequence length="115" mass="12879">MRLGELLFHLTRRRGMYLPDDRFASLVSLVVGFDLASDRSQLDGFQEWVAARLLGRYSNHVWYSILISTRLGSVTGINDLPPDADLDLINFALELLTEFAEEKGEVIPASLTPPS</sequence>
<evidence type="ECO:0000313" key="1">
    <source>
        <dbReference type="EMBL" id="PWK31713.1"/>
    </source>
</evidence>